<dbReference type="EMBL" id="KB200347">
    <property type="protein sequence ID" value="ESP01871.1"/>
    <property type="molecule type" value="Genomic_DNA"/>
</dbReference>
<dbReference type="Proteomes" id="UP000030746">
    <property type="component" value="Unassembled WGS sequence"/>
</dbReference>
<feature type="domain" description="Complex 1 LYR protein" evidence="2">
    <location>
        <begin position="8"/>
        <end position="64"/>
    </location>
</feature>
<evidence type="ECO:0000313" key="4">
    <source>
        <dbReference type="Proteomes" id="UP000030746"/>
    </source>
</evidence>
<dbReference type="Pfam" id="PF05347">
    <property type="entry name" value="Complex1_LYR"/>
    <property type="match status" value="1"/>
</dbReference>
<dbReference type="KEGG" id="lgi:LOTGIDRAFT_200002"/>
<evidence type="ECO:0000259" key="2">
    <source>
        <dbReference type="Pfam" id="PF05347"/>
    </source>
</evidence>
<dbReference type="PANTHER" id="PTHR13166">
    <property type="entry name" value="PROTEIN C6ORF149"/>
    <property type="match status" value="1"/>
</dbReference>
<dbReference type="GeneID" id="20245376"/>
<evidence type="ECO:0000256" key="1">
    <source>
        <dbReference type="ARBA" id="ARBA00009508"/>
    </source>
</evidence>
<keyword evidence="4" id="KW-1185">Reference proteome</keyword>
<dbReference type="CTD" id="20245376"/>
<dbReference type="HOGENOM" id="CLU_120076_2_1_1"/>
<dbReference type="OrthoDB" id="275715at2759"/>
<protein>
    <recommendedName>
        <fullName evidence="2">Complex 1 LYR protein domain-containing protein</fullName>
    </recommendedName>
</protein>
<sequence length="85" mass="10106">MSASTRSKVLELYRKLLREGKQLSDYNFRFYAQRRVRDAFKENKSVSDPQTIEKLIQKSQTNLEILKRQVLVEKLYGKGKLVIER</sequence>
<gene>
    <name evidence="3" type="ORF">LOTGIDRAFT_200002</name>
</gene>
<dbReference type="STRING" id="225164.V4B3F2"/>
<dbReference type="GO" id="GO:1990221">
    <property type="term" value="C:L-cysteine desulfurase complex"/>
    <property type="evidence" value="ECO:0007669"/>
    <property type="project" value="TreeGrafter"/>
</dbReference>
<dbReference type="InterPro" id="IPR051522">
    <property type="entry name" value="ISC_assembly_LYR"/>
</dbReference>
<dbReference type="OMA" id="YTTDKLV"/>
<dbReference type="GO" id="GO:0016226">
    <property type="term" value="P:iron-sulfur cluster assembly"/>
    <property type="evidence" value="ECO:0007669"/>
    <property type="project" value="InterPro"/>
</dbReference>
<dbReference type="CDD" id="cd20264">
    <property type="entry name" value="Complex1_LYR_LYRM4"/>
    <property type="match status" value="1"/>
</dbReference>
<proteinExistence type="inferred from homology"/>
<organism evidence="3 4">
    <name type="scientific">Lottia gigantea</name>
    <name type="common">Giant owl limpet</name>
    <dbReference type="NCBI Taxonomy" id="225164"/>
    <lineage>
        <taxon>Eukaryota</taxon>
        <taxon>Metazoa</taxon>
        <taxon>Spiralia</taxon>
        <taxon>Lophotrochozoa</taxon>
        <taxon>Mollusca</taxon>
        <taxon>Gastropoda</taxon>
        <taxon>Patellogastropoda</taxon>
        <taxon>Lottioidea</taxon>
        <taxon>Lottiidae</taxon>
        <taxon>Lottia</taxon>
    </lineage>
</organism>
<evidence type="ECO:0000313" key="3">
    <source>
        <dbReference type="EMBL" id="ESP01871.1"/>
    </source>
</evidence>
<dbReference type="GO" id="GO:0005739">
    <property type="term" value="C:mitochondrion"/>
    <property type="evidence" value="ECO:0007669"/>
    <property type="project" value="TreeGrafter"/>
</dbReference>
<dbReference type="RefSeq" id="XP_009047456.1">
    <property type="nucleotide sequence ID" value="XM_009049208.1"/>
</dbReference>
<dbReference type="InterPro" id="IPR008011">
    <property type="entry name" value="Complex1_LYR_dom"/>
</dbReference>
<reference evidence="3 4" key="1">
    <citation type="journal article" date="2013" name="Nature">
        <title>Insights into bilaterian evolution from three spiralian genomes.</title>
        <authorList>
            <person name="Simakov O."/>
            <person name="Marletaz F."/>
            <person name="Cho S.J."/>
            <person name="Edsinger-Gonzales E."/>
            <person name="Havlak P."/>
            <person name="Hellsten U."/>
            <person name="Kuo D.H."/>
            <person name="Larsson T."/>
            <person name="Lv J."/>
            <person name="Arendt D."/>
            <person name="Savage R."/>
            <person name="Osoegawa K."/>
            <person name="de Jong P."/>
            <person name="Grimwood J."/>
            <person name="Chapman J.A."/>
            <person name="Shapiro H."/>
            <person name="Aerts A."/>
            <person name="Otillar R.P."/>
            <person name="Terry A.Y."/>
            <person name="Boore J.L."/>
            <person name="Grigoriev I.V."/>
            <person name="Lindberg D.R."/>
            <person name="Seaver E.C."/>
            <person name="Weisblat D.A."/>
            <person name="Putnam N.H."/>
            <person name="Rokhsar D.S."/>
        </authorList>
    </citation>
    <scope>NUCLEOTIDE SEQUENCE [LARGE SCALE GENOMIC DNA]</scope>
</reference>
<accession>V4B3F2</accession>
<dbReference type="AlphaFoldDB" id="V4B3F2"/>
<dbReference type="InterPro" id="IPR045297">
    <property type="entry name" value="Complex1_LYR_LYRM4"/>
</dbReference>
<comment type="similarity">
    <text evidence="1">Belongs to the complex I LYR family.</text>
</comment>
<name>V4B3F2_LOTGI</name>
<dbReference type="PANTHER" id="PTHR13166:SF7">
    <property type="entry name" value="LYR MOTIF-CONTAINING PROTEIN 4"/>
    <property type="match status" value="1"/>
</dbReference>